<proteinExistence type="inferred from homology"/>
<dbReference type="RefSeq" id="WP_093152705.1">
    <property type="nucleotide sequence ID" value="NZ_FNEK01000011.1"/>
</dbReference>
<dbReference type="InterPro" id="IPR039672">
    <property type="entry name" value="MFS_2"/>
</dbReference>
<feature type="transmembrane region" description="Helical" evidence="2">
    <location>
        <begin position="253"/>
        <end position="276"/>
    </location>
</feature>
<dbReference type="AlphaFoldDB" id="A0A1G8QPW9"/>
<dbReference type="GO" id="GO:0008643">
    <property type="term" value="P:carbohydrate transport"/>
    <property type="evidence" value="ECO:0007669"/>
    <property type="project" value="InterPro"/>
</dbReference>
<feature type="transmembrane region" description="Helical" evidence="2">
    <location>
        <begin position="183"/>
        <end position="203"/>
    </location>
</feature>
<dbReference type="STRING" id="571298.SAMN04488026_101165"/>
<dbReference type="Proteomes" id="UP000199382">
    <property type="component" value="Unassembled WGS sequence"/>
</dbReference>
<feature type="transmembrane region" description="Helical" evidence="2">
    <location>
        <begin position="393"/>
        <end position="414"/>
    </location>
</feature>
<dbReference type="InterPro" id="IPR036259">
    <property type="entry name" value="MFS_trans_sf"/>
</dbReference>
<evidence type="ECO:0000313" key="4">
    <source>
        <dbReference type="Proteomes" id="UP000199382"/>
    </source>
</evidence>
<evidence type="ECO:0000256" key="1">
    <source>
        <dbReference type="ARBA" id="ARBA00009617"/>
    </source>
</evidence>
<feature type="transmembrane region" description="Helical" evidence="2">
    <location>
        <begin position="21"/>
        <end position="37"/>
    </location>
</feature>
<keyword evidence="2" id="KW-0472">Membrane</keyword>
<feature type="transmembrane region" description="Helical" evidence="2">
    <location>
        <begin position="108"/>
        <end position="131"/>
    </location>
</feature>
<reference evidence="3 4" key="1">
    <citation type="submission" date="2016-10" db="EMBL/GenBank/DDBJ databases">
        <authorList>
            <person name="de Groot N.N."/>
        </authorList>
    </citation>
    <scope>NUCLEOTIDE SEQUENCE [LARGE SCALE GENOMIC DNA]</scope>
    <source>
        <strain evidence="3 4">DSM 25294</strain>
    </source>
</reference>
<dbReference type="Pfam" id="PF13347">
    <property type="entry name" value="MFS_2"/>
    <property type="match status" value="1"/>
</dbReference>
<dbReference type="GO" id="GO:0005886">
    <property type="term" value="C:plasma membrane"/>
    <property type="evidence" value="ECO:0007669"/>
    <property type="project" value="TreeGrafter"/>
</dbReference>
<dbReference type="Gene3D" id="1.20.1250.20">
    <property type="entry name" value="MFS general substrate transporter like domains"/>
    <property type="match status" value="2"/>
</dbReference>
<sequence>MSELAQAEPVQSTQIYPRVSLYALMLAAAGIPLYIHLPRFASVHLDIGLAAIGTLLLAIRLVDLVQDPALGWAIDRWPNAQPLFAMLAAAGLAIGFPLLFLLEPGAHVLWQLIAVLLLLFSAYSLGMILLYGRSSTLAASPEPRALLTLAGWREAGMLAGVVLAAMAPALLAGPGDELTGYRAFGLMLGGIACIVAAATLPMWRRPVRPSSQLTISGLRQAGALRLLALALVNSLPVAITSTLFLFFVEDRLALSGMAGPFLILFFVCAGLSVPGWARLTNRIGPRAVLLIAMPLAILGFVGAAFLGPGQGTAFAAICIVSGAALGADMVVLPAMFSIALTRSGLNASAAFGIWSFAGKLGLALAAFLVFPALQSSGFTPGQENAPDALRALTIAYAIIPCLLKLLAMAFVLALPTEEPSR</sequence>
<dbReference type="PANTHER" id="PTHR11328">
    <property type="entry name" value="MAJOR FACILITATOR SUPERFAMILY DOMAIN-CONTAINING PROTEIN"/>
    <property type="match status" value="1"/>
</dbReference>
<feature type="transmembrane region" description="Helical" evidence="2">
    <location>
        <begin position="43"/>
        <end position="62"/>
    </location>
</feature>
<feature type="transmembrane region" description="Helical" evidence="2">
    <location>
        <begin position="224"/>
        <end position="247"/>
    </location>
</feature>
<evidence type="ECO:0000256" key="2">
    <source>
        <dbReference type="SAM" id="Phobius"/>
    </source>
</evidence>
<accession>A0A1G8QPW9</accession>
<feature type="transmembrane region" description="Helical" evidence="2">
    <location>
        <begin position="152"/>
        <end position="171"/>
    </location>
</feature>
<dbReference type="PANTHER" id="PTHR11328:SF24">
    <property type="entry name" value="MAJOR FACILITATOR SUPERFAMILY (MFS) PROFILE DOMAIN-CONTAINING PROTEIN"/>
    <property type="match status" value="1"/>
</dbReference>
<keyword evidence="2" id="KW-1133">Transmembrane helix</keyword>
<gene>
    <name evidence="3" type="ORF">SAMN04488026_101165</name>
</gene>
<feature type="transmembrane region" description="Helical" evidence="2">
    <location>
        <begin position="313"/>
        <end position="339"/>
    </location>
</feature>
<keyword evidence="2" id="KW-0812">Transmembrane</keyword>
<feature type="transmembrane region" description="Helical" evidence="2">
    <location>
        <begin position="83"/>
        <end position="102"/>
    </location>
</feature>
<dbReference type="GO" id="GO:0015293">
    <property type="term" value="F:symporter activity"/>
    <property type="evidence" value="ECO:0007669"/>
    <property type="project" value="InterPro"/>
</dbReference>
<name>A0A1G8QPW9_9RHOB</name>
<dbReference type="OrthoDB" id="181905at2"/>
<dbReference type="SUPFAM" id="SSF103473">
    <property type="entry name" value="MFS general substrate transporter"/>
    <property type="match status" value="1"/>
</dbReference>
<dbReference type="EMBL" id="FNEK01000011">
    <property type="protein sequence ID" value="SDJ06726.1"/>
    <property type="molecule type" value="Genomic_DNA"/>
</dbReference>
<keyword evidence="4" id="KW-1185">Reference proteome</keyword>
<feature type="transmembrane region" description="Helical" evidence="2">
    <location>
        <begin position="288"/>
        <end position="307"/>
    </location>
</feature>
<feature type="transmembrane region" description="Helical" evidence="2">
    <location>
        <begin position="351"/>
        <end position="373"/>
    </location>
</feature>
<protein>
    <submittedName>
        <fullName evidence="3">Na+/melibiose symporter</fullName>
    </submittedName>
</protein>
<organism evidence="3 4">
    <name type="scientific">Aliiruegeria lutimaris</name>
    <dbReference type="NCBI Taxonomy" id="571298"/>
    <lineage>
        <taxon>Bacteria</taxon>
        <taxon>Pseudomonadati</taxon>
        <taxon>Pseudomonadota</taxon>
        <taxon>Alphaproteobacteria</taxon>
        <taxon>Rhodobacterales</taxon>
        <taxon>Roseobacteraceae</taxon>
        <taxon>Aliiruegeria</taxon>
    </lineage>
</organism>
<comment type="similarity">
    <text evidence="1">Belongs to the sodium:galactoside symporter (TC 2.A.2) family.</text>
</comment>
<evidence type="ECO:0000313" key="3">
    <source>
        <dbReference type="EMBL" id="SDJ06726.1"/>
    </source>
</evidence>